<protein>
    <submittedName>
        <fullName evidence="1">Uncharacterized protein</fullName>
    </submittedName>
</protein>
<evidence type="ECO:0000313" key="2">
    <source>
        <dbReference type="Proteomes" id="UP000472580"/>
    </source>
</evidence>
<gene>
    <name evidence="1" type="ORF">E5987_03930</name>
</gene>
<dbReference type="OrthoDB" id="7849912at2"/>
<dbReference type="EMBL" id="WSRP01000009">
    <property type="protein sequence ID" value="MVX56356.1"/>
    <property type="molecule type" value="Genomic_DNA"/>
</dbReference>
<comment type="caution">
    <text evidence="1">The sequence shown here is derived from an EMBL/GenBank/DDBJ whole genome shotgun (WGS) entry which is preliminary data.</text>
</comment>
<proteinExistence type="predicted"/>
<name>A0A6L6YFI5_9BURK</name>
<sequence length="237" mass="27790">MVKTILPFWLEPYFGMDKSLEECETLFLSSFTPIQRVSESALFSSKWFDYRRLHPLQADYYLAECYRQKAQSWIRKTEDYKSKKLGLKRDFLESREAVSINQLRRLADSIGVEYKAFLGALEGGLRVMGKLEGKYYPRPSLFVYLAQDKEVLNLIKTDFWQGDETYYAKDPFFQSGQFISDPSQIFFEDYLCGRIHAQVTPFQKAMLLRTSMYKNNTIRLTRALQEFGLGVVKEAQM</sequence>
<organism evidence="1 2">
    <name type="scientific">Parasutterella muris</name>
    <dbReference type="NCBI Taxonomy" id="2565572"/>
    <lineage>
        <taxon>Bacteria</taxon>
        <taxon>Pseudomonadati</taxon>
        <taxon>Pseudomonadota</taxon>
        <taxon>Betaproteobacteria</taxon>
        <taxon>Burkholderiales</taxon>
        <taxon>Sutterellaceae</taxon>
        <taxon>Parasutterella</taxon>
    </lineage>
</organism>
<keyword evidence="2" id="KW-1185">Reference proteome</keyword>
<reference evidence="1 2" key="1">
    <citation type="submission" date="2019-12" db="EMBL/GenBank/DDBJ databases">
        <title>Microbes associate with the intestines of laboratory mice.</title>
        <authorList>
            <person name="Navarre W."/>
            <person name="Wong E."/>
        </authorList>
    </citation>
    <scope>NUCLEOTIDE SEQUENCE [LARGE SCALE GENOMIC DNA]</scope>
    <source>
        <strain evidence="1 2">NM82_D38</strain>
    </source>
</reference>
<evidence type="ECO:0000313" key="1">
    <source>
        <dbReference type="EMBL" id="MVX56356.1"/>
    </source>
</evidence>
<dbReference type="AlphaFoldDB" id="A0A6L6YFI5"/>
<dbReference type="RefSeq" id="WP_160334791.1">
    <property type="nucleotide sequence ID" value="NZ_WSRP01000009.1"/>
</dbReference>
<accession>A0A6L6YFI5</accession>
<dbReference type="Proteomes" id="UP000472580">
    <property type="component" value="Unassembled WGS sequence"/>
</dbReference>